<dbReference type="SUPFAM" id="SSF52096">
    <property type="entry name" value="ClpP/crotonase"/>
    <property type="match status" value="1"/>
</dbReference>
<evidence type="ECO:0000313" key="2">
    <source>
        <dbReference type="EMBL" id="MBH5323471.1"/>
    </source>
</evidence>
<organism evidence="2 3">
    <name type="scientific">Aurantiacibacter sediminis</name>
    <dbReference type="NCBI Taxonomy" id="2793064"/>
    <lineage>
        <taxon>Bacteria</taxon>
        <taxon>Pseudomonadati</taxon>
        <taxon>Pseudomonadota</taxon>
        <taxon>Alphaproteobacteria</taxon>
        <taxon>Sphingomonadales</taxon>
        <taxon>Erythrobacteraceae</taxon>
        <taxon>Aurantiacibacter</taxon>
    </lineage>
</organism>
<dbReference type="RefSeq" id="WP_197922416.1">
    <property type="nucleotide sequence ID" value="NZ_CAWPTA010000009.1"/>
</dbReference>
<sequence>MSGHGIVGIHEGGVAHLTIDRAEQKNTLGPDQFAALLDLVRAADANDDVRVVLLTAAGKHFSTGADTRAKWPVAEAAIVEEGHAERQALMQCSKPVVVAAQGAIIGAGAELALTADIILMGEGAFFSFPEMRMNTLTLAGTIGRLVSLVGRFAAAEIVASGRKVGADEAMRIGLVSRAVADENLADAAHELATVLASKPSALSADFKALLRDADMANAIERLDAERAASARAFSAMMAAMGG</sequence>
<keyword evidence="3" id="KW-1185">Reference proteome</keyword>
<dbReference type="InterPro" id="IPR029045">
    <property type="entry name" value="ClpP/crotonase-like_dom_sf"/>
</dbReference>
<dbReference type="PANTHER" id="PTHR43802:SF1">
    <property type="entry name" value="IP11341P-RELATED"/>
    <property type="match status" value="1"/>
</dbReference>
<comment type="caution">
    <text evidence="2">The sequence shown here is derived from an EMBL/GenBank/DDBJ whole genome shotgun (WGS) entry which is preliminary data.</text>
</comment>
<evidence type="ECO:0000256" key="1">
    <source>
        <dbReference type="ARBA" id="ARBA00005254"/>
    </source>
</evidence>
<protein>
    <submittedName>
        <fullName evidence="2">Enoyl-CoA hydratase/isomerase family protein</fullName>
    </submittedName>
</protein>
<comment type="similarity">
    <text evidence="1">Belongs to the enoyl-CoA hydratase/isomerase family.</text>
</comment>
<dbReference type="Pfam" id="PF00378">
    <property type="entry name" value="ECH_1"/>
    <property type="match status" value="1"/>
</dbReference>
<dbReference type="PANTHER" id="PTHR43802">
    <property type="entry name" value="ENOYL-COA HYDRATASE"/>
    <property type="match status" value="1"/>
</dbReference>
<dbReference type="InterPro" id="IPR001753">
    <property type="entry name" value="Enoyl-CoA_hydra/iso"/>
</dbReference>
<dbReference type="EMBL" id="JAEANY010000004">
    <property type="protein sequence ID" value="MBH5323471.1"/>
    <property type="molecule type" value="Genomic_DNA"/>
</dbReference>
<dbReference type="Gene3D" id="3.90.226.10">
    <property type="entry name" value="2-enoyl-CoA Hydratase, Chain A, domain 1"/>
    <property type="match status" value="1"/>
</dbReference>
<proteinExistence type="inferred from homology"/>
<reference evidence="2 3" key="1">
    <citation type="submission" date="2020-11" db="EMBL/GenBank/DDBJ databases">
        <title>Erythrobacter sediminis sp. nov., a marine bacterium from a tidal flat of Garorim Bay.</title>
        <authorList>
            <person name="Kim D."/>
            <person name="Yoo Y."/>
            <person name="Kim J.-J."/>
        </authorList>
    </citation>
    <scope>NUCLEOTIDE SEQUENCE [LARGE SCALE GENOMIC DNA]</scope>
    <source>
        <strain evidence="2 3">JGD-13</strain>
    </source>
</reference>
<gene>
    <name evidence="2" type="ORF">I5L03_12850</name>
</gene>
<dbReference type="Proteomes" id="UP000602442">
    <property type="component" value="Unassembled WGS sequence"/>
</dbReference>
<accession>A0ABS0N6Q0</accession>
<dbReference type="CDD" id="cd06558">
    <property type="entry name" value="crotonase-like"/>
    <property type="match status" value="1"/>
</dbReference>
<name>A0ABS0N6Q0_9SPHN</name>
<evidence type="ECO:0000313" key="3">
    <source>
        <dbReference type="Proteomes" id="UP000602442"/>
    </source>
</evidence>